<name>A0AAW1C3M1_CROAD</name>
<evidence type="ECO:0000313" key="11">
    <source>
        <dbReference type="Proteomes" id="UP001474421"/>
    </source>
</evidence>
<dbReference type="Pfam" id="PF10629">
    <property type="entry name" value="CMI2B-like"/>
    <property type="match status" value="2"/>
</dbReference>
<organism evidence="10 11">
    <name type="scientific">Crotalus adamanteus</name>
    <name type="common">Eastern diamondback rattlesnake</name>
    <dbReference type="NCBI Taxonomy" id="8729"/>
    <lineage>
        <taxon>Eukaryota</taxon>
        <taxon>Metazoa</taxon>
        <taxon>Chordata</taxon>
        <taxon>Craniata</taxon>
        <taxon>Vertebrata</taxon>
        <taxon>Euteleostomi</taxon>
        <taxon>Lepidosauria</taxon>
        <taxon>Squamata</taxon>
        <taxon>Bifurcata</taxon>
        <taxon>Unidentata</taxon>
        <taxon>Episquamata</taxon>
        <taxon>Toxicofera</taxon>
        <taxon>Serpentes</taxon>
        <taxon>Colubroidea</taxon>
        <taxon>Viperidae</taxon>
        <taxon>Crotalinae</taxon>
        <taxon>Crotalus</taxon>
    </lineage>
</organism>
<evidence type="ECO:0000256" key="2">
    <source>
        <dbReference type="ARBA" id="ARBA00022490"/>
    </source>
</evidence>
<evidence type="ECO:0000256" key="1">
    <source>
        <dbReference type="ARBA" id="ARBA00004430"/>
    </source>
</evidence>
<dbReference type="AlphaFoldDB" id="A0AAW1C3M1"/>
<keyword evidence="3" id="KW-0206">Cytoskeleton</keyword>
<evidence type="ECO:0000259" key="9">
    <source>
        <dbReference type="Pfam" id="PF10629"/>
    </source>
</evidence>
<gene>
    <name evidence="10" type="ORF">NXF25_007485</name>
</gene>
<evidence type="ECO:0000256" key="6">
    <source>
        <dbReference type="ARBA" id="ARBA00035661"/>
    </source>
</evidence>
<comment type="similarity">
    <text evidence="6">Belongs to the CIMIP2 family.</text>
</comment>
<evidence type="ECO:0000313" key="10">
    <source>
        <dbReference type="EMBL" id="KAK9408711.1"/>
    </source>
</evidence>
<evidence type="ECO:0000256" key="7">
    <source>
        <dbReference type="ARBA" id="ARBA00041163"/>
    </source>
</evidence>
<proteinExistence type="inferred from homology"/>
<dbReference type="EMBL" id="JAOTOJ010000002">
    <property type="protein sequence ID" value="KAK9408711.1"/>
    <property type="molecule type" value="Genomic_DNA"/>
</dbReference>
<dbReference type="PANTHER" id="PTHR22146:SF8">
    <property type="entry name" value="PROTEIN FAM166B"/>
    <property type="match status" value="1"/>
</dbReference>
<dbReference type="InterPro" id="IPR018902">
    <property type="entry name" value="CMI2A-C-like_dom"/>
</dbReference>
<feature type="domain" description="Ciliary microtubule inner protein 2A-C-like" evidence="9">
    <location>
        <begin position="357"/>
        <end position="387"/>
    </location>
</feature>
<feature type="compositionally biased region" description="Basic and acidic residues" evidence="8">
    <location>
        <begin position="244"/>
        <end position="256"/>
    </location>
</feature>
<keyword evidence="2" id="KW-0963">Cytoplasm</keyword>
<protein>
    <recommendedName>
        <fullName evidence="7">Ciliary microtubule inner protein 2B</fullName>
    </recommendedName>
</protein>
<comment type="caution">
    <text evidence="10">The sequence shown here is derived from an EMBL/GenBank/DDBJ whole genome shotgun (WGS) entry which is preliminary data.</text>
</comment>
<evidence type="ECO:0000256" key="8">
    <source>
        <dbReference type="SAM" id="MobiDB-lite"/>
    </source>
</evidence>
<sequence>MQVAKGEILEGDPATLAEGTLPVWPVEALLTKGCCGEKGVSFPPALKVAKISPPHTHTHTHAPGGWSVLSPCARWPAFIPLPGEAGEFLPGDGSPGQQLPFRLLPQHIQSPSQPGLRAAAPPTMASTAFAPKLSQVLMTPEPHYLPGYGGYCPRYKFTLGRTYGKLTSQLLAAPSRSGRLLLQPNCSLCVAKERPGHGRGSRGKGCSAIPGYTGFIPRAQHHFAKTYGEICRQAWLEFMPQQEQGDRGRGQAKETTKAPQLENRPLPALPKTGTAAAAAATPAFRAPGTPLALERTFVSGFTGFVPRLQFLIGASYPILARRATMEFDEMLHKTGQSSSQRGDLLPPLAKTYPTDRGLLPHYRGFVPGYKFQFGHTYGHLTHDALGQTTLEKQVLDVTQ</sequence>
<dbReference type="Proteomes" id="UP001474421">
    <property type="component" value="Unassembled WGS sequence"/>
</dbReference>
<comment type="subcellular location">
    <subcellularLocation>
        <location evidence="1">Cytoplasm</location>
        <location evidence="1">Cytoskeleton</location>
        <location evidence="1">Cilium axoneme</location>
    </subcellularLocation>
</comment>
<reference evidence="10 11" key="1">
    <citation type="journal article" date="2024" name="Proc. Natl. Acad. Sci. U.S.A.">
        <title>The genetic regulatory architecture and epigenomic basis for age-related changes in rattlesnake venom.</title>
        <authorList>
            <person name="Hogan M.P."/>
            <person name="Holding M.L."/>
            <person name="Nystrom G.S."/>
            <person name="Colston T.J."/>
            <person name="Bartlett D.A."/>
            <person name="Mason A.J."/>
            <person name="Ellsworth S.A."/>
            <person name="Rautsaw R.M."/>
            <person name="Lawrence K.C."/>
            <person name="Strickland J.L."/>
            <person name="He B."/>
            <person name="Fraser P."/>
            <person name="Margres M.J."/>
            <person name="Gilbert D.M."/>
            <person name="Gibbs H.L."/>
            <person name="Parkinson C.L."/>
            <person name="Rokyta D.R."/>
        </authorList>
    </citation>
    <scope>NUCLEOTIDE SEQUENCE [LARGE SCALE GENOMIC DNA]</scope>
    <source>
        <strain evidence="10">DRR0105</strain>
    </source>
</reference>
<evidence type="ECO:0000256" key="3">
    <source>
        <dbReference type="ARBA" id="ARBA00023212"/>
    </source>
</evidence>
<dbReference type="GO" id="GO:0015630">
    <property type="term" value="C:microtubule cytoskeleton"/>
    <property type="evidence" value="ECO:0007669"/>
    <property type="project" value="UniProtKB-ARBA"/>
</dbReference>
<evidence type="ECO:0000256" key="4">
    <source>
        <dbReference type="ARBA" id="ARBA00023273"/>
    </source>
</evidence>
<dbReference type="PANTHER" id="PTHR22146">
    <property type="entry name" value="CAT EYE SYNDROME CRITICAL REGION PROTEIN 6"/>
    <property type="match status" value="1"/>
</dbReference>
<keyword evidence="4" id="KW-0966">Cell projection</keyword>
<feature type="region of interest" description="Disordered" evidence="8">
    <location>
        <begin position="242"/>
        <end position="267"/>
    </location>
</feature>
<keyword evidence="11" id="KW-1185">Reference proteome</keyword>
<comment type="function">
    <text evidence="5">Microtubule inner protein (MIP) part of the dynein-decorated doublet microtubules (DMTs) in cilia axoneme, which is required for motile cilia beating.</text>
</comment>
<dbReference type="GO" id="GO:0005930">
    <property type="term" value="C:axoneme"/>
    <property type="evidence" value="ECO:0007669"/>
    <property type="project" value="UniProtKB-SubCell"/>
</dbReference>
<evidence type="ECO:0000256" key="5">
    <source>
        <dbReference type="ARBA" id="ARBA00035003"/>
    </source>
</evidence>
<feature type="domain" description="Ciliary microtubule inner protein 2A-C-like" evidence="9">
    <location>
        <begin position="141"/>
        <end position="172"/>
    </location>
</feature>
<accession>A0AAW1C3M1</accession>